<organism evidence="2 3">
    <name type="scientific">Aspergillus indologenus CBS 114.80</name>
    <dbReference type="NCBI Taxonomy" id="1450541"/>
    <lineage>
        <taxon>Eukaryota</taxon>
        <taxon>Fungi</taxon>
        <taxon>Dikarya</taxon>
        <taxon>Ascomycota</taxon>
        <taxon>Pezizomycotina</taxon>
        <taxon>Eurotiomycetes</taxon>
        <taxon>Eurotiomycetidae</taxon>
        <taxon>Eurotiales</taxon>
        <taxon>Aspergillaceae</taxon>
        <taxon>Aspergillus</taxon>
        <taxon>Aspergillus subgen. Circumdati</taxon>
    </lineage>
</organism>
<evidence type="ECO:0000256" key="1">
    <source>
        <dbReference type="SAM" id="Phobius"/>
    </source>
</evidence>
<protein>
    <submittedName>
        <fullName evidence="2">Uncharacterized protein</fullName>
    </submittedName>
</protein>
<evidence type="ECO:0000313" key="3">
    <source>
        <dbReference type="Proteomes" id="UP000248817"/>
    </source>
</evidence>
<keyword evidence="1" id="KW-0472">Membrane</keyword>
<proteinExistence type="predicted"/>
<feature type="transmembrane region" description="Helical" evidence="1">
    <location>
        <begin position="21"/>
        <end position="43"/>
    </location>
</feature>
<dbReference type="Proteomes" id="UP000248817">
    <property type="component" value="Unassembled WGS sequence"/>
</dbReference>
<keyword evidence="1" id="KW-0812">Transmembrane</keyword>
<sequence>MTGRERAQRWRPAPRRAEMSRLTGAMMLMMVDYSSLDTIFWILASSNVGTEHLIVMLAVS</sequence>
<name>A0A2V5HWF7_9EURO</name>
<dbReference type="EMBL" id="KZ825541">
    <property type="protein sequence ID" value="PYI28828.1"/>
    <property type="molecule type" value="Genomic_DNA"/>
</dbReference>
<keyword evidence="3" id="KW-1185">Reference proteome</keyword>
<dbReference type="AlphaFoldDB" id="A0A2V5HWF7"/>
<accession>A0A2V5HWF7</accession>
<keyword evidence="1" id="KW-1133">Transmembrane helix</keyword>
<gene>
    <name evidence="2" type="ORF">BP00DRAFT_251325</name>
</gene>
<reference evidence="2 3" key="1">
    <citation type="submission" date="2018-02" db="EMBL/GenBank/DDBJ databases">
        <title>The genomes of Aspergillus section Nigri reveals drivers in fungal speciation.</title>
        <authorList>
            <consortium name="DOE Joint Genome Institute"/>
            <person name="Vesth T.C."/>
            <person name="Nybo J."/>
            <person name="Theobald S."/>
            <person name="Brandl J."/>
            <person name="Frisvad J.C."/>
            <person name="Nielsen K.F."/>
            <person name="Lyhne E.K."/>
            <person name="Kogle M.E."/>
            <person name="Kuo A."/>
            <person name="Riley R."/>
            <person name="Clum A."/>
            <person name="Nolan M."/>
            <person name="Lipzen A."/>
            <person name="Salamov A."/>
            <person name="Henrissat B."/>
            <person name="Wiebenga A."/>
            <person name="De vries R.P."/>
            <person name="Grigoriev I.V."/>
            <person name="Mortensen U.H."/>
            <person name="Andersen M.R."/>
            <person name="Baker S.E."/>
        </authorList>
    </citation>
    <scope>NUCLEOTIDE SEQUENCE [LARGE SCALE GENOMIC DNA]</scope>
    <source>
        <strain evidence="2 3">CBS 114.80</strain>
    </source>
</reference>
<evidence type="ECO:0000313" key="2">
    <source>
        <dbReference type="EMBL" id="PYI28828.1"/>
    </source>
</evidence>